<sequence length="143" mass="14509">MSLATAFPVSADVPQCGPLAGGKYCPNGLCCSSWGFCGTGPAYCDDGQSLAVSARAGEQCGRQAGGKLCPNGLCCSKWGFCGSTPDYCGDGCQSQCKGGREGGESSLAVFARAGEQCGSQAGGKLTLPELSLLQQMGLLWLHP</sequence>
<name>A0A1E5VRS4_9POAL</name>
<keyword evidence="1 7" id="KW-0147">Chitin-binding</keyword>
<evidence type="ECO:0000256" key="1">
    <source>
        <dbReference type="ARBA" id="ARBA00022669"/>
    </source>
</evidence>
<comment type="caution">
    <text evidence="7">Lacks conserved residue(s) required for the propagation of feature annotation.</text>
</comment>
<protein>
    <recommendedName>
        <fullName evidence="8">Chitin-binding type-1 domain-containing protein</fullName>
    </recommendedName>
</protein>
<accession>A0A1E5VRS4</accession>
<feature type="disulfide bond" evidence="7">
    <location>
        <begin position="25"/>
        <end position="37"/>
    </location>
</feature>
<keyword evidence="10" id="KW-1185">Reference proteome</keyword>
<gene>
    <name evidence="9" type="ORF">BAE44_0011151</name>
</gene>
<dbReference type="InterPro" id="IPR001002">
    <property type="entry name" value="Chitin-bd_1"/>
</dbReference>
<dbReference type="FunFam" id="3.30.60.10:FF:000001">
    <property type="entry name" value="Basic endochitinase"/>
    <property type="match status" value="1"/>
</dbReference>
<feature type="disulfide bond" evidence="7">
    <location>
        <begin position="92"/>
        <end position="96"/>
    </location>
</feature>
<feature type="disulfide bond" evidence="7">
    <location>
        <begin position="16"/>
        <end position="31"/>
    </location>
</feature>
<dbReference type="PROSITE" id="PS00026">
    <property type="entry name" value="CHIT_BIND_I_1"/>
    <property type="match status" value="1"/>
</dbReference>
<dbReference type="STRING" id="888268.A0A1E5VRS4"/>
<dbReference type="CDD" id="cd00035">
    <property type="entry name" value="ChtBD1"/>
    <property type="match status" value="1"/>
</dbReference>
<dbReference type="PRINTS" id="PR00451">
    <property type="entry name" value="CHITINBINDNG"/>
</dbReference>
<evidence type="ECO:0000256" key="3">
    <source>
        <dbReference type="ARBA" id="ARBA00022821"/>
    </source>
</evidence>
<dbReference type="Pfam" id="PF00187">
    <property type="entry name" value="Chitin_bind_1"/>
    <property type="match status" value="2"/>
</dbReference>
<feature type="disulfide bond" evidence="7">
    <location>
        <begin position="74"/>
        <end position="88"/>
    </location>
</feature>
<evidence type="ECO:0000256" key="2">
    <source>
        <dbReference type="ARBA" id="ARBA00022734"/>
    </source>
</evidence>
<feature type="domain" description="Chitin-binding type-1" evidence="8">
    <location>
        <begin position="13"/>
        <end position="47"/>
    </location>
</feature>
<dbReference type="OrthoDB" id="672071at2759"/>
<keyword evidence="5 7" id="KW-1015">Disulfide bond</keyword>
<dbReference type="GO" id="GO:0030246">
    <property type="term" value="F:carbohydrate binding"/>
    <property type="evidence" value="ECO:0007669"/>
    <property type="project" value="UniProtKB-KW"/>
</dbReference>
<dbReference type="SMART" id="SM00270">
    <property type="entry name" value="ChtBD1"/>
    <property type="match status" value="2"/>
</dbReference>
<reference evidence="9 10" key="1">
    <citation type="submission" date="2016-09" db="EMBL/GenBank/DDBJ databases">
        <title>The draft genome of Dichanthelium oligosanthes: A C3 panicoid grass species.</title>
        <authorList>
            <person name="Studer A.J."/>
            <person name="Schnable J.C."/>
            <person name="Brutnell T.P."/>
        </authorList>
    </citation>
    <scope>NUCLEOTIDE SEQUENCE [LARGE SCALE GENOMIC DNA]</scope>
    <source>
        <strain evidence="10">cv. Kellogg 1175</strain>
        <tissue evidence="9">Leaf</tissue>
    </source>
</reference>
<keyword evidence="4" id="KW-0119">Carbohydrate metabolism</keyword>
<dbReference type="Proteomes" id="UP000095767">
    <property type="component" value="Unassembled WGS sequence"/>
</dbReference>
<dbReference type="InterPro" id="IPR018371">
    <property type="entry name" value="Chitin-binding_1_CS"/>
</dbReference>
<keyword evidence="3" id="KW-0611">Plant defense</keyword>
<organism evidence="9 10">
    <name type="scientific">Dichanthelium oligosanthes</name>
    <dbReference type="NCBI Taxonomy" id="888268"/>
    <lineage>
        <taxon>Eukaryota</taxon>
        <taxon>Viridiplantae</taxon>
        <taxon>Streptophyta</taxon>
        <taxon>Embryophyta</taxon>
        <taxon>Tracheophyta</taxon>
        <taxon>Spermatophyta</taxon>
        <taxon>Magnoliopsida</taxon>
        <taxon>Liliopsida</taxon>
        <taxon>Poales</taxon>
        <taxon>Poaceae</taxon>
        <taxon>PACMAD clade</taxon>
        <taxon>Panicoideae</taxon>
        <taxon>Panicodae</taxon>
        <taxon>Paniceae</taxon>
        <taxon>Dichantheliinae</taxon>
        <taxon>Dichanthelium</taxon>
    </lineage>
</organism>
<keyword evidence="4" id="KW-0624">Polysaccharide degradation</keyword>
<dbReference type="SUPFAM" id="SSF57016">
    <property type="entry name" value="Plant lectins/antimicrobial peptides"/>
    <property type="match status" value="2"/>
</dbReference>
<keyword evidence="2" id="KW-0430">Lectin</keyword>
<feature type="domain" description="Chitin-binding type-1" evidence="8">
    <location>
        <begin position="57"/>
        <end position="98"/>
    </location>
</feature>
<dbReference type="InterPro" id="IPR036861">
    <property type="entry name" value="Endochitinase-like_sf"/>
</dbReference>
<dbReference type="CDD" id="cd06921">
    <property type="entry name" value="ChtBD1_GH19_hevein"/>
    <property type="match status" value="1"/>
</dbReference>
<dbReference type="GO" id="GO:0006032">
    <property type="term" value="P:chitin catabolic process"/>
    <property type="evidence" value="ECO:0007669"/>
    <property type="project" value="UniProtKB-KW"/>
</dbReference>
<evidence type="ECO:0000256" key="7">
    <source>
        <dbReference type="PROSITE-ProRule" id="PRU00261"/>
    </source>
</evidence>
<dbReference type="EMBL" id="LWDX02031532">
    <property type="protein sequence ID" value="OEL27830.1"/>
    <property type="molecule type" value="Genomic_DNA"/>
</dbReference>
<dbReference type="GO" id="GO:0006952">
    <property type="term" value="P:defense response"/>
    <property type="evidence" value="ECO:0007669"/>
    <property type="project" value="UniProtKB-KW"/>
</dbReference>
<dbReference type="Gene3D" id="3.30.60.10">
    <property type="entry name" value="Endochitinase-like"/>
    <property type="match status" value="2"/>
</dbReference>
<evidence type="ECO:0000313" key="9">
    <source>
        <dbReference type="EMBL" id="OEL27830.1"/>
    </source>
</evidence>
<dbReference type="GO" id="GO:0008061">
    <property type="term" value="F:chitin binding"/>
    <property type="evidence" value="ECO:0007669"/>
    <property type="project" value="UniProtKB-UniRule"/>
</dbReference>
<evidence type="ECO:0000313" key="10">
    <source>
        <dbReference type="Proteomes" id="UP000095767"/>
    </source>
</evidence>
<feature type="disulfide bond" evidence="7">
    <location>
        <begin position="69"/>
        <end position="81"/>
    </location>
</feature>
<dbReference type="PANTHER" id="PTHR47849">
    <property type="entry name" value="CHITIN-BINDING LECTIN 1"/>
    <property type="match status" value="1"/>
</dbReference>
<feature type="disulfide bond" evidence="7">
    <location>
        <begin position="30"/>
        <end position="44"/>
    </location>
</feature>
<evidence type="ECO:0000256" key="4">
    <source>
        <dbReference type="ARBA" id="ARBA00023024"/>
    </source>
</evidence>
<evidence type="ECO:0000259" key="8">
    <source>
        <dbReference type="PROSITE" id="PS50941"/>
    </source>
</evidence>
<evidence type="ECO:0000256" key="5">
    <source>
        <dbReference type="ARBA" id="ARBA00023157"/>
    </source>
</evidence>
<keyword evidence="6" id="KW-0873">Pyrrolidone carboxylic acid</keyword>
<feature type="disulfide bond" evidence="7">
    <location>
        <begin position="60"/>
        <end position="75"/>
    </location>
</feature>
<dbReference type="PROSITE" id="PS50941">
    <property type="entry name" value="CHIT_BIND_I_2"/>
    <property type="match status" value="2"/>
</dbReference>
<dbReference type="PANTHER" id="PTHR47849:SF8">
    <property type="entry name" value="LECTIN"/>
    <property type="match status" value="1"/>
</dbReference>
<comment type="caution">
    <text evidence="9">The sequence shown here is derived from an EMBL/GenBank/DDBJ whole genome shotgun (WGS) entry which is preliminary data.</text>
</comment>
<dbReference type="AlphaFoldDB" id="A0A1E5VRS4"/>
<proteinExistence type="predicted"/>
<keyword evidence="4" id="KW-0146">Chitin degradation</keyword>
<evidence type="ECO:0000256" key="6">
    <source>
        <dbReference type="ARBA" id="ARBA00023283"/>
    </source>
</evidence>